<organism evidence="2 3">
    <name type="scientific">Falco tinnunculus</name>
    <name type="common">Common kestrel</name>
    <dbReference type="NCBI Taxonomy" id="100819"/>
    <lineage>
        <taxon>Eukaryota</taxon>
        <taxon>Metazoa</taxon>
        <taxon>Chordata</taxon>
        <taxon>Craniata</taxon>
        <taxon>Vertebrata</taxon>
        <taxon>Euteleostomi</taxon>
        <taxon>Archelosauria</taxon>
        <taxon>Archosauria</taxon>
        <taxon>Dinosauria</taxon>
        <taxon>Saurischia</taxon>
        <taxon>Theropoda</taxon>
        <taxon>Coelurosauria</taxon>
        <taxon>Aves</taxon>
        <taxon>Neognathae</taxon>
        <taxon>Neoaves</taxon>
        <taxon>Telluraves</taxon>
        <taxon>Australaves</taxon>
        <taxon>Falconiformes</taxon>
        <taxon>Falconidae</taxon>
        <taxon>Falco</taxon>
    </lineage>
</organism>
<dbReference type="SUPFAM" id="SSF48726">
    <property type="entry name" value="Immunoglobulin"/>
    <property type="match status" value="1"/>
</dbReference>
<dbReference type="InterPro" id="IPR039681">
    <property type="entry name" value="IL18BP"/>
</dbReference>
<dbReference type="InterPro" id="IPR036179">
    <property type="entry name" value="Ig-like_dom_sf"/>
</dbReference>
<dbReference type="Ensembl" id="ENSFTIT00000017687.1">
    <property type="protein sequence ID" value="ENSFTIP00000016969.1"/>
    <property type="gene ID" value="ENSFTIG00000011244.1"/>
</dbReference>
<dbReference type="PANTHER" id="PTHR14292">
    <property type="entry name" value="INTERLEUKIN-18-BINDING PROTEIN"/>
    <property type="match status" value="1"/>
</dbReference>
<reference evidence="2" key="2">
    <citation type="submission" date="2025-09" db="UniProtKB">
        <authorList>
            <consortium name="Ensembl"/>
        </authorList>
    </citation>
    <scope>IDENTIFICATION</scope>
</reference>
<evidence type="ECO:0000313" key="3">
    <source>
        <dbReference type="Proteomes" id="UP000694562"/>
    </source>
</evidence>
<dbReference type="OrthoDB" id="9904367at2759"/>
<evidence type="ECO:0000313" key="2">
    <source>
        <dbReference type="Ensembl" id="ENSFTIP00000016969.1"/>
    </source>
</evidence>
<evidence type="ECO:0000259" key="1">
    <source>
        <dbReference type="PROSITE" id="PS50835"/>
    </source>
</evidence>
<feature type="domain" description="Ig-like" evidence="1">
    <location>
        <begin position="25"/>
        <end position="138"/>
    </location>
</feature>
<dbReference type="PROSITE" id="PS50835">
    <property type="entry name" value="IG_LIKE"/>
    <property type="match status" value="1"/>
</dbReference>
<sequence>MLRGGCWGELSQAWGEHPGMPSTEPHLCSLAQGALGALTAPLTPCTSPAPGENVTISCEAASGLPELTLLYWLGNSSFVEKLHPDGAVHEGMVLEEPQGSGVVLHRDLHFISFSVWHLHTNFTCVVLSPLGVDTREVQWLPLAPAPAPTKSGGLGSPHGVGPCSDSLALLRGDVTPPWRPVSVPCYRTCMAPRAPASLCAGLLLPFTELGVLPRTAQGPAHSWLWDPEVY</sequence>
<dbReference type="OMA" id="MPSTEPH"/>
<dbReference type="Proteomes" id="UP000694562">
    <property type="component" value="Unplaced"/>
</dbReference>
<reference evidence="2" key="1">
    <citation type="submission" date="2025-08" db="UniProtKB">
        <authorList>
            <consortium name="Ensembl"/>
        </authorList>
    </citation>
    <scope>IDENTIFICATION</scope>
</reference>
<accession>A0A8C4URG5</accession>
<dbReference type="InterPro" id="IPR013783">
    <property type="entry name" value="Ig-like_fold"/>
</dbReference>
<dbReference type="Pfam" id="PF22009">
    <property type="entry name" value="YLDV-IL18BP-like"/>
    <property type="match status" value="1"/>
</dbReference>
<proteinExistence type="predicted"/>
<dbReference type="Gene3D" id="2.60.40.10">
    <property type="entry name" value="Immunoglobulins"/>
    <property type="match status" value="1"/>
</dbReference>
<dbReference type="PANTHER" id="PTHR14292:SF2">
    <property type="entry name" value="INTERLEUKIN-18-BINDING PROTEIN"/>
    <property type="match status" value="1"/>
</dbReference>
<dbReference type="AlphaFoldDB" id="A0A8C4URG5"/>
<dbReference type="InterPro" id="IPR007110">
    <property type="entry name" value="Ig-like_dom"/>
</dbReference>
<protein>
    <recommendedName>
        <fullName evidence="1">Ig-like domain-containing protein</fullName>
    </recommendedName>
</protein>
<name>A0A8C4URG5_FALTI</name>
<keyword evidence="3" id="KW-1185">Reference proteome</keyword>
<dbReference type="InterPro" id="IPR055139">
    <property type="entry name" value="IL18BP-like_dom"/>
</dbReference>
<dbReference type="GO" id="GO:0042007">
    <property type="term" value="F:interleukin-18 binding"/>
    <property type="evidence" value="ECO:0007669"/>
    <property type="project" value="InterPro"/>
</dbReference>